<feature type="signal peptide" evidence="2">
    <location>
        <begin position="1"/>
        <end position="29"/>
    </location>
</feature>
<dbReference type="EMBL" id="AMRM01000005">
    <property type="protein sequence ID" value="EKF19952.1"/>
    <property type="molecule type" value="Genomic_DNA"/>
</dbReference>
<keyword evidence="4" id="KW-1185">Reference proteome</keyword>
<feature type="chain" id="PRO_5003861461" evidence="2">
    <location>
        <begin position="30"/>
        <end position="138"/>
    </location>
</feature>
<feature type="compositionally biased region" description="Low complexity" evidence="1">
    <location>
        <begin position="87"/>
        <end position="97"/>
    </location>
</feature>
<evidence type="ECO:0000313" key="3">
    <source>
        <dbReference type="EMBL" id="EKF19952.1"/>
    </source>
</evidence>
<dbReference type="AlphaFoldDB" id="K2MRF8"/>
<keyword evidence="2" id="KW-0732">Signal</keyword>
<comment type="caution">
    <text evidence="3">The sequence shown here is derived from an EMBL/GenBank/DDBJ whole genome shotgun (WGS) entry which is preliminary data.</text>
</comment>
<name>K2MRF8_9HYPH</name>
<sequence>MKSMLRNGYATGILVLVCQALLLSGSAEAQEAAPSGANDLMFVEQVRPDASAAGMGVLQVTEEPVRTTRTPAPVKKRSSVRRPAPPAGTRTAAAPVRQASPPAPTGRSLALDFGRRSPDALSLPSVREGLSSRIGERI</sequence>
<organism evidence="3 4">
    <name type="scientific">Nitratireductor pacificus pht-3B</name>
    <dbReference type="NCBI Taxonomy" id="391937"/>
    <lineage>
        <taxon>Bacteria</taxon>
        <taxon>Pseudomonadati</taxon>
        <taxon>Pseudomonadota</taxon>
        <taxon>Alphaproteobacteria</taxon>
        <taxon>Hyphomicrobiales</taxon>
        <taxon>Phyllobacteriaceae</taxon>
        <taxon>Nitratireductor</taxon>
    </lineage>
</organism>
<gene>
    <name evidence="3" type="ORF">NA2_06408</name>
</gene>
<dbReference type="PATRIC" id="fig|391937.3.peg.1319"/>
<evidence type="ECO:0000313" key="4">
    <source>
        <dbReference type="Proteomes" id="UP000006786"/>
    </source>
</evidence>
<protein>
    <submittedName>
        <fullName evidence="3">Uncharacterized protein</fullName>
    </submittedName>
</protein>
<evidence type="ECO:0000256" key="1">
    <source>
        <dbReference type="SAM" id="MobiDB-lite"/>
    </source>
</evidence>
<reference evidence="3 4" key="1">
    <citation type="journal article" date="2012" name="J. Bacteriol.">
        <title>Genome Sequence of Nitratireductor pacificus Type Strain pht-3B.</title>
        <authorList>
            <person name="Lai Q."/>
            <person name="Li G."/>
            <person name="Shao Z."/>
        </authorList>
    </citation>
    <scope>NUCLEOTIDE SEQUENCE [LARGE SCALE GENOMIC DNA]</scope>
    <source>
        <strain evidence="4">pht-3B</strain>
    </source>
</reference>
<evidence type="ECO:0000256" key="2">
    <source>
        <dbReference type="SAM" id="SignalP"/>
    </source>
</evidence>
<accession>K2MRF8</accession>
<feature type="region of interest" description="Disordered" evidence="1">
    <location>
        <begin position="55"/>
        <end position="138"/>
    </location>
</feature>
<dbReference type="OrthoDB" id="9901286at2"/>
<proteinExistence type="predicted"/>
<dbReference type="Proteomes" id="UP000006786">
    <property type="component" value="Unassembled WGS sequence"/>
</dbReference>
<dbReference type="RefSeq" id="WP_008595523.1">
    <property type="nucleotide sequence ID" value="NZ_AMRM01000005.1"/>
</dbReference>